<evidence type="ECO:0008006" key="3">
    <source>
        <dbReference type="Google" id="ProtNLM"/>
    </source>
</evidence>
<gene>
    <name evidence="1" type="ORF">WG929_01560</name>
</gene>
<name>A0ABW8NDQ9_9GAMM</name>
<evidence type="ECO:0000313" key="1">
    <source>
        <dbReference type="EMBL" id="MFK4751084.1"/>
    </source>
</evidence>
<evidence type="ECO:0000313" key="2">
    <source>
        <dbReference type="Proteomes" id="UP001620597"/>
    </source>
</evidence>
<keyword evidence="2" id="KW-1185">Reference proteome</keyword>
<sequence>MSDKFYFLDEPLLSFGGDQVAEDPKDGLALFGPNEARSSLPDNIVIGTIEGLNLWGGWCKALNAPSSCVDINRQRPWPPYPGYDVAFGSSWPSPLKAYSLDANELQNAATKSDKHERAFAVANQYLSNIEKVKKLDNKPALAICVVPDFVYDHCRPQSYVQEKSDEPKTNEQKKYLKNVLKDHDMGQSRLFEDEALFDKNTNLEQYGLSPDFRRQLKARVMEYDLPIQIIRESTLRITKQIRDGEPGVNPLSDRLWNFGTALYYKCGLKPWKTPWAREGVCYIGLAYKLANQKSGTACCAAQMFLDSGDGVVFVGEFGPWYSPEKKEFHLSKEAAEKMLKGAIETYQDQEGKPLKEVFLHARSGINKEEFEGFQKACPEGVKLNAIKVRKDNSCPRLFRYGDHPKVGLRGKHPILRGTFWQRNKYRGYLFTTGFKPRVGSYDGWEVPVPLLIQIQHGDADLVQVAQDVLGLTKLNYNACQLGESEPITVKNSDRIGEILLSNPEFKHDKWKHNFKYYI</sequence>
<reference evidence="1 2" key="1">
    <citation type="submission" date="2024-03" db="EMBL/GenBank/DDBJ databases">
        <title>High-quality draft genome sequence of Oceanobacter sp. wDCs-4.</title>
        <authorList>
            <person name="Dong C."/>
        </authorList>
    </citation>
    <scope>NUCLEOTIDE SEQUENCE [LARGE SCALE GENOMIC DNA]</scope>
    <source>
        <strain evidence="2">wDCs-4</strain>
    </source>
</reference>
<dbReference type="SUPFAM" id="SSF53098">
    <property type="entry name" value="Ribonuclease H-like"/>
    <property type="match status" value="1"/>
</dbReference>
<protein>
    <recommendedName>
        <fullName evidence="3">Piwi domain-containing protein</fullName>
    </recommendedName>
</protein>
<proteinExistence type="predicted"/>
<comment type="caution">
    <text evidence="1">The sequence shown here is derived from an EMBL/GenBank/DDBJ whole genome shotgun (WGS) entry which is preliminary data.</text>
</comment>
<dbReference type="Gene3D" id="3.30.420.10">
    <property type="entry name" value="Ribonuclease H-like superfamily/Ribonuclease H"/>
    <property type="match status" value="1"/>
</dbReference>
<organism evidence="1 2">
    <name type="scientific">Oceanobacter antarcticus</name>
    <dbReference type="NCBI Taxonomy" id="3133425"/>
    <lineage>
        <taxon>Bacteria</taxon>
        <taxon>Pseudomonadati</taxon>
        <taxon>Pseudomonadota</taxon>
        <taxon>Gammaproteobacteria</taxon>
        <taxon>Oceanospirillales</taxon>
        <taxon>Oceanospirillaceae</taxon>
        <taxon>Oceanobacter</taxon>
    </lineage>
</organism>
<dbReference type="Proteomes" id="UP001620597">
    <property type="component" value="Unassembled WGS sequence"/>
</dbReference>
<dbReference type="InterPro" id="IPR012337">
    <property type="entry name" value="RNaseH-like_sf"/>
</dbReference>
<accession>A0ABW8NDQ9</accession>
<dbReference type="InterPro" id="IPR036397">
    <property type="entry name" value="RNaseH_sf"/>
</dbReference>
<dbReference type="EMBL" id="JBBKTX010000001">
    <property type="protein sequence ID" value="MFK4751084.1"/>
    <property type="molecule type" value="Genomic_DNA"/>
</dbReference>
<dbReference type="RefSeq" id="WP_416204601.1">
    <property type="nucleotide sequence ID" value="NZ_JBBKTX010000001.1"/>
</dbReference>